<dbReference type="Proteomes" id="UP000054560">
    <property type="component" value="Unassembled WGS sequence"/>
</dbReference>
<keyword evidence="9 12" id="KW-0472">Membrane</keyword>
<feature type="domain" description="ABC transporter" evidence="13">
    <location>
        <begin position="314"/>
        <end position="573"/>
    </location>
</feature>
<dbReference type="GO" id="GO:0090374">
    <property type="term" value="P:oligopeptide export from mitochondrion"/>
    <property type="evidence" value="ECO:0007669"/>
    <property type="project" value="TreeGrafter"/>
</dbReference>
<dbReference type="RefSeq" id="XP_014154333.1">
    <property type="nucleotide sequence ID" value="XM_014298858.1"/>
</dbReference>
<feature type="transmembrane region" description="Helical" evidence="12">
    <location>
        <begin position="829"/>
        <end position="850"/>
    </location>
</feature>
<feature type="transmembrane region" description="Helical" evidence="12">
    <location>
        <begin position="909"/>
        <end position="933"/>
    </location>
</feature>
<evidence type="ECO:0000256" key="1">
    <source>
        <dbReference type="ARBA" id="ARBA00004141"/>
    </source>
</evidence>
<feature type="domain" description="ABC transmembrane type-1" evidence="14">
    <location>
        <begin position="689"/>
        <end position="969"/>
    </location>
</feature>
<dbReference type="PANTHER" id="PTHR43394:SF27">
    <property type="entry name" value="ATP-DEPENDENT TRANSLOCASE ABCB1-LIKE"/>
    <property type="match status" value="1"/>
</dbReference>
<evidence type="ECO:0000256" key="3">
    <source>
        <dbReference type="ARBA" id="ARBA00022448"/>
    </source>
</evidence>
<dbReference type="eggNOG" id="KOG0055">
    <property type="taxonomic scope" value="Eukaryota"/>
</dbReference>
<dbReference type="CDD" id="cd18578">
    <property type="entry name" value="ABC_6TM_Pgp_ABCB1_D2_like"/>
    <property type="match status" value="1"/>
</dbReference>
<feature type="transmembrane region" description="Helical" evidence="12">
    <location>
        <begin position="685"/>
        <end position="708"/>
    </location>
</feature>
<keyword evidence="8 12" id="KW-1133">Transmembrane helix</keyword>
<feature type="transmembrane region" description="Helical" evidence="12">
    <location>
        <begin position="83"/>
        <end position="103"/>
    </location>
</feature>
<evidence type="ECO:0000313" key="16">
    <source>
        <dbReference type="Proteomes" id="UP000054560"/>
    </source>
</evidence>
<dbReference type="InterPro" id="IPR027417">
    <property type="entry name" value="P-loop_NTPase"/>
</dbReference>
<dbReference type="Gene3D" id="1.20.1560.10">
    <property type="entry name" value="ABC transporter type 1, transmembrane domain"/>
    <property type="match status" value="2"/>
</dbReference>
<evidence type="ECO:0000313" key="15">
    <source>
        <dbReference type="EMBL" id="KNC80431.1"/>
    </source>
</evidence>
<dbReference type="InterPro" id="IPR003439">
    <property type="entry name" value="ABC_transporter-like_ATP-bd"/>
</dbReference>
<gene>
    <name evidence="15" type="ORF">SARC_07202</name>
</gene>
<dbReference type="InterPro" id="IPR011527">
    <property type="entry name" value="ABC1_TM_dom"/>
</dbReference>
<feature type="transmembrane region" description="Helical" evidence="12">
    <location>
        <begin position="222"/>
        <end position="242"/>
    </location>
</feature>
<feature type="domain" description="ABC transporter" evidence="13">
    <location>
        <begin position="1024"/>
        <end position="1263"/>
    </location>
</feature>
<evidence type="ECO:0000256" key="9">
    <source>
        <dbReference type="ARBA" id="ARBA00023136"/>
    </source>
</evidence>
<dbReference type="FunFam" id="3.40.50.300:FF:000240">
    <property type="entry name" value="ABC transporter B family member 20"/>
    <property type="match status" value="2"/>
</dbReference>
<comment type="subcellular location">
    <subcellularLocation>
        <location evidence="1">Membrane</location>
        <topology evidence="1">Multi-pass membrane protein</topology>
    </subcellularLocation>
</comment>
<dbReference type="InterPro" id="IPR039421">
    <property type="entry name" value="Type_1_exporter"/>
</dbReference>
<evidence type="ECO:0000256" key="2">
    <source>
        <dbReference type="ARBA" id="ARBA00007577"/>
    </source>
</evidence>
<proteinExistence type="inferred from homology"/>
<feature type="region of interest" description="Disordered" evidence="11">
    <location>
        <begin position="573"/>
        <end position="628"/>
    </location>
</feature>
<evidence type="ECO:0000256" key="4">
    <source>
        <dbReference type="ARBA" id="ARBA00022692"/>
    </source>
</evidence>
<dbReference type="SMART" id="SM00382">
    <property type="entry name" value="AAA"/>
    <property type="match status" value="2"/>
</dbReference>
<dbReference type="OrthoDB" id="6500128at2759"/>
<comment type="similarity">
    <text evidence="2">Belongs to the ABC transporter superfamily. ABCB family. Multidrug resistance exporter (TC 3.A.1.201) subfamily.</text>
</comment>
<evidence type="ECO:0000256" key="7">
    <source>
        <dbReference type="ARBA" id="ARBA00022840"/>
    </source>
</evidence>
<dbReference type="GO" id="GO:0005524">
    <property type="term" value="F:ATP binding"/>
    <property type="evidence" value="ECO:0007669"/>
    <property type="project" value="UniProtKB-KW"/>
</dbReference>
<evidence type="ECO:0000256" key="10">
    <source>
        <dbReference type="ARBA" id="ARBA00023180"/>
    </source>
</evidence>
<dbReference type="PROSITE" id="PS00211">
    <property type="entry name" value="ABC_TRANSPORTER_1"/>
    <property type="match status" value="2"/>
</dbReference>
<dbReference type="SUPFAM" id="SSF52540">
    <property type="entry name" value="P-loop containing nucleoside triphosphate hydrolases"/>
    <property type="match status" value="2"/>
</dbReference>
<sequence>MFQVARLAIILTLMGVVGMVCGFASKLAFGTVSTRLGHRIRRLYVESVLRQDMAFLSMHTAGELSNRLALDIKLIEDALGDTLQLLSMLVGLCVSGIAVGFAFSWQLAIATVTMTPMIAISGAYLSYALKSSAERSSTIFARAGAIAEESLSLIRTVTAFNGQRFERERFNGKLHEAYRLAISSHIKNGLLVGLAMFIMLASNAWSLWFASQLVGAREMSPGVGMTVFFAIVMASLGLGQMFTPASKISRACGVAYNVYKVIDHIPAINALDTTGSRLENVSGCIEFRGVTFTYPPTYDARADEKAEEQDSLDLRTSTSYIGKRRKDNAAVLRNFNLTIDAGTKVAIVGGSGSGKSTTIRLIQRLYDPEAGSISLDGVNLKQLNVQWLRGAIGLVSQEPRLFSGTIAENIALGSGVELNDEFEADLVMDSYLNRLYNAESVSMEQIVNAATLANAHDFIMQLPDGYDTLIGHSGQLSGGQKQRIAIARAIVRDPKIVLLDEATSALDVASEVLVQKALQQATAGRTTIMVAHRLTTIRDADVIFVVADGHIVERGSHDELRYKKNGYYAKYFDTPDSSTTTEQGHQGSDHSQTLATRLDSGSEADSDCSEMRRLNGSPDGYGLDSMDDNTATQLTQHDIASEKSFPHSAATQSDSLEDNGEVADREVLKANGVTRRVYRLNRPEWPLFILGGCGAILVGLVWPCYAWFFGELIFLLMNNDQGEVDTMVIKFIVLAAVAFVGNVINTVCFGYANERLVRRVRRMLFSAYMRQDVAWFDIEDHLPSSLESKLASDALAVTGVTGSYLSTQITLLAALCGALVVGFVSCWQLAFLLFTIVPMVGLGVLIGLRITGKAQHFAYMQLAEGNERAVEAIDEARTILGLGSAPVYKFLDDYRTALGKPGKALERALVYNSFAFGFSQLVVLSVWGGAFYYGMELIKGAHCDIIGMIRTVCAVIFGGLGLGQVLAVIPNPKAAQIAATWIFNIVDRVPLGAEVPSKKEKKGKYFENTRVRPSRANKPLQGEVEFRDVQFAYPSRPQAQVLKRLSLKIMPGEVVGIVGESGSGKSTLVSLLERFYTAQDGDVLLDGQPISEYDVSWLRTQIGLVSQEPHLFSSTVRENLLYGHPAVDTISEDHLMDCLKEANAMEFVSQLPLGVDTLVGEKGGSMSGGMKQRLAIARMLLRNPSIILLDEATSALDNTSERLVQTALDRVMSGRTTIIVAHKLATLAKADKIVVVVKGEVKEMGTHQELEQAGGLFTAMLKQQRDATE</sequence>
<dbReference type="InterPro" id="IPR017871">
    <property type="entry name" value="ABC_transporter-like_CS"/>
</dbReference>
<evidence type="ECO:0000256" key="6">
    <source>
        <dbReference type="ARBA" id="ARBA00022741"/>
    </source>
</evidence>
<keyword evidence="16" id="KW-1185">Reference proteome</keyword>
<feature type="transmembrane region" description="Helical" evidence="12">
    <location>
        <begin position="6"/>
        <end position="29"/>
    </location>
</feature>
<evidence type="ECO:0000256" key="8">
    <source>
        <dbReference type="ARBA" id="ARBA00022989"/>
    </source>
</evidence>
<feature type="transmembrane region" description="Helical" evidence="12">
    <location>
        <begin position="945"/>
        <end position="969"/>
    </location>
</feature>
<feature type="compositionally biased region" description="Polar residues" evidence="11">
    <location>
        <begin position="575"/>
        <end position="595"/>
    </location>
</feature>
<dbReference type="CDD" id="cd03249">
    <property type="entry name" value="ABC_MTABC3_MDL1_MDL2"/>
    <property type="match status" value="1"/>
</dbReference>
<evidence type="ECO:0000256" key="11">
    <source>
        <dbReference type="SAM" id="MobiDB-lite"/>
    </source>
</evidence>
<evidence type="ECO:0000256" key="12">
    <source>
        <dbReference type="SAM" id="Phobius"/>
    </source>
</evidence>
<dbReference type="PROSITE" id="PS50929">
    <property type="entry name" value="ABC_TM1F"/>
    <property type="match status" value="2"/>
</dbReference>
<feature type="transmembrane region" description="Helical" evidence="12">
    <location>
        <begin position="189"/>
        <end position="210"/>
    </location>
</feature>
<accession>A0A0L0FV42</accession>
<dbReference type="PANTHER" id="PTHR43394">
    <property type="entry name" value="ATP-DEPENDENT PERMEASE MDL1, MITOCHONDRIAL"/>
    <property type="match status" value="1"/>
</dbReference>
<dbReference type="Pfam" id="PF00005">
    <property type="entry name" value="ABC_tran"/>
    <property type="match status" value="2"/>
</dbReference>
<keyword evidence="6" id="KW-0547">Nucleotide-binding</keyword>
<evidence type="ECO:0000256" key="5">
    <source>
        <dbReference type="ARBA" id="ARBA00022737"/>
    </source>
</evidence>
<name>A0A0L0FV42_9EUKA</name>
<dbReference type="GO" id="GO:0005743">
    <property type="term" value="C:mitochondrial inner membrane"/>
    <property type="evidence" value="ECO:0007669"/>
    <property type="project" value="TreeGrafter"/>
</dbReference>
<keyword evidence="7" id="KW-0067">ATP-binding</keyword>
<dbReference type="InterPro" id="IPR003593">
    <property type="entry name" value="AAA+_ATPase"/>
</dbReference>
<dbReference type="AlphaFoldDB" id="A0A0L0FV42"/>
<dbReference type="InterPro" id="IPR036640">
    <property type="entry name" value="ABC1_TM_sf"/>
</dbReference>
<feature type="transmembrane region" description="Helical" evidence="12">
    <location>
        <begin position="728"/>
        <end position="752"/>
    </location>
</feature>
<organism evidence="15 16">
    <name type="scientific">Sphaeroforma arctica JP610</name>
    <dbReference type="NCBI Taxonomy" id="667725"/>
    <lineage>
        <taxon>Eukaryota</taxon>
        <taxon>Ichthyosporea</taxon>
        <taxon>Ichthyophonida</taxon>
        <taxon>Sphaeroforma</taxon>
    </lineage>
</organism>
<feature type="domain" description="ABC transmembrane type-1" evidence="14">
    <location>
        <begin position="1"/>
        <end position="250"/>
    </location>
</feature>
<dbReference type="GO" id="GO:0016887">
    <property type="term" value="F:ATP hydrolysis activity"/>
    <property type="evidence" value="ECO:0007669"/>
    <property type="project" value="InterPro"/>
</dbReference>
<feature type="transmembrane region" description="Helical" evidence="12">
    <location>
        <begin position="794"/>
        <end position="823"/>
    </location>
</feature>
<dbReference type="PROSITE" id="PS50893">
    <property type="entry name" value="ABC_TRANSPORTER_2"/>
    <property type="match status" value="2"/>
</dbReference>
<protein>
    <submittedName>
        <fullName evidence="15">Uncharacterized protein</fullName>
    </submittedName>
</protein>
<reference evidence="15 16" key="1">
    <citation type="submission" date="2011-02" db="EMBL/GenBank/DDBJ databases">
        <title>The Genome Sequence of Sphaeroforma arctica JP610.</title>
        <authorList>
            <consortium name="The Broad Institute Genome Sequencing Platform"/>
            <person name="Russ C."/>
            <person name="Cuomo C."/>
            <person name="Young S.K."/>
            <person name="Zeng Q."/>
            <person name="Gargeya S."/>
            <person name="Alvarado L."/>
            <person name="Berlin A."/>
            <person name="Chapman S.B."/>
            <person name="Chen Z."/>
            <person name="Freedman E."/>
            <person name="Gellesch M."/>
            <person name="Goldberg J."/>
            <person name="Griggs A."/>
            <person name="Gujja S."/>
            <person name="Heilman E."/>
            <person name="Heiman D."/>
            <person name="Howarth C."/>
            <person name="Mehta T."/>
            <person name="Neiman D."/>
            <person name="Pearson M."/>
            <person name="Roberts A."/>
            <person name="Saif S."/>
            <person name="Shea T."/>
            <person name="Shenoy N."/>
            <person name="Sisk P."/>
            <person name="Stolte C."/>
            <person name="Sykes S."/>
            <person name="White J."/>
            <person name="Yandava C."/>
            <person name="Burger G."/>
            <person name="Gray M.W."/>
            <person name="Holland P.W.H."/>
            <person name="King N."/>
            <person name="Lang F.B.F."/>
            <person name="Roger A.J."/>
            <person name="Ruiz-Trillo I."/>
            <person name="Haas B."/>
            <person name="Nusbaum C."/>
            <person name="Birren B."/>
        </authorList>
    </citation>
    <scope>NUCLEOTIDE SEQUENCE [LARGE SCALE GENOMIC DNA]</scope>
    <source>
        <strain evidence="15 16">JP610</strain>
    </source>
</reference>
<dbReference type="Pfam" id="PF00664">
    <property type="entry name" value="ABC_membrane"/>
    <property type="match status" value="2"/>
</dbReference>
<evidence type="ECO:0000259" key="13">
    <source>
        <dbReference type="PROSITE" id="PS50893"/>
    </source>
</evidence>
<dbReference type="CDD" id="cd18577">
    <property type="entry name" value="ABC_6TM_Pgp_ABCB1_D1_like"/>
    <property type="match status" value="1"/>
</dbReference>
<keyword evidence="5" id="KW-0677">Repeat</keyword>
<keyword evidence="3" id="KW-0813">Transport</keyword>
<keyword evidence="4 12" id="KW-0812">Transmembrane</keyword>
<evidence type="ECO:0000259" key="14">
    <source>
        <dbReference type="PROSITE" id="PS50929"/>
    </source>
</evidence>
<dbReference type="Gene3D" id="3.40.50.300">
    <property type="entry name" value="P-loop containing nucleotide triphosphate hydrolases"/>
    <property type="match status" value="2"/>
</dbReference>
<dbReference type="STRING" id="667725.A0A0L0FV42"/>
<dbReference type="GO" id="GO:0015421">
    <property type="term" value="F:ABC-type oligopeptide transporter activity"/>
    <property type="evidence" value="ECO:0007669"/>
    <property type="project" value="TreeGrafter"/>
</dbReference>
<keyword evidence="10" id="KW-0325">Glycoprotein</keyword>
<dbReference type="SUPFAM" id="SSF90123">
    <property type="entry name" value="ABC transporter transmembrane region"/>
    <property type="match status" value="2"/>
</dbReference>
<dbReference type="EMBL" id="KQ242152">
    <property type="protein sequence ID" value="KNC80431.1"/>
    <property type="molecule type" value="Genomic_DNA"/>
</dbReference>
<dbReference type="GeneID" id="25907706"/>